<evidence type="ECO:0000313" key="3">
    <source>
        <dbReference type="Ensembl" id="ENSSRHP00000087672.1"/>
    </source>
</evidence>
<keyword evidence="2" id="KW-0812">Transmembrane</keyword>
<comment type="similarity">
    <text evidence="1">Belongs to the DNA mismatch repair MutL/HexB family.</text>
</comment>
<organism evidence="3 4">
    <name type="scientific">Sinocyclocheilus rhinocerous</name>
    <dbReference type="NCBI Taxonomy" id="307959"/>
    <lineage>
        <taxon>Eukaryota</taxon>
        <taxon>Metazoa</taxon>
        <taxon>Chordata</taxon>
        <taxon>Craniata</taxon>
        <taxon>Vertebrata</taxon>
        <taxon>Euteleostomi</taxon>
        <taxon>Actinopterygii</taxon>
        <taxon>Neopterygii</taxon>
        <taxon>Teleostei</taxon>
        <taxon>Ostariophysi</taxon>
        <taxon>Cypriniformes</taxon>
        <taxon>Cyprinidae</taxon>
        <taxon>Cyprininae</taxon>
        <taxon>Sinocyclocheilus</taxon>
    </lineage>
</organism>
<evidence type="ECO:0000313" key="4">
    <source>
        <dbReference type="Proteomes" id="UP000472270"/>
    </source>
</evidence>
<dbReference type="Gene3D" id="3.30.565.10">
    <property type="entry name" value="Histidine kinase-like ATPase, C-terminal domain"/>
    <property type="match status" value="1"/>
</dbReference>
<dbReference type="InterPro" id="IPR038973">
    <property type="entry name" value="MutL/Mlh/Pms-like"/>
</dbReference>
<accession>A0A673MBZ1</accession>
<dbReference type="SUPFAM" id="SSF55874">
    <property type="entry name" value="ATPase domain of HSP90 chaperone/DNA topoisomerase II/histidine kinase"/>
    <property type="match status" value="1"/>
</dbReference>
<dbReference type="GO" id="GO:0140664">
    <property type="term" value="F:ATP-dependent DNA damage sensor activity"/>
    <property type="evidence" value="ECO:0007669"/>
    <property type="project" value="InterPro"/>
</dbReference>
<reference evidence="3" key="2">
    <citation type="submission" date="2025-09" db="UniProtKB">
        <authorList>
            <consortium name="Ensembl"/>
        </authorList>
    </citation>
    <scope>IDENTIFICATION</scope>
</reference>
<dbReference type="InterPro" id="IPR036890">
    <property type="entry name" value="HATPase_C_sf"/>
</dbReference>
<evidence type="ECO:0000256" key="1">
    <source>
        <dbReference type="ARBA" id="ARBA00006082"/>
    </source>
</evidence>
<dbReference type="Proteomes" id="UP000472270">
    <property type="component" value="Unassembled WGS sequence"/>
</dbReference>
<dbReference type="PANTHER" id="PTHR10073">
    <property type="entry name" value="DNA MISMATCH REPAIR PROTEIN MLH, PMS, MUTL"/>
    <property type="match status" value="1"/>
</dbReference>
<feature type="transmembrane region" description="Helical" evidence="2">
    <location>
        <begin position="89"/>
        <end position="107"/>
    </location>
</feature>
<keyword evidence="4" id="KW-1185">Reference proteome</keyword>
<dbReference type="GO" id="GO:0016887">
    <property type="term" value="F:ATP hydrolysis activity"/>
    <property type="evidence" value="ECO:0007669"/>
    <property type="project" value="InterPro"/>
</dbReference>
<dbReference type="AlphaFoldDB" id="A0A673MBZ1"/>
<name>A0A673MBZ1_9TELE</name>
<protein>
    <submittedName>
        <fullName evidence="3">Uncharacterized protein</fullName>
    </submittedName>
</protein>
<dbReference type="Ensembl" id="ENSSRHT00000090040.1">
    <property type="protein sequence ID" value="ENSSRHP00000087672.1"/>
    <property type="gene ID" value="ENSSRHG00000043349.1"/>
</dbReference>
<dbReference type="GO" id="GO:0006298">
    <property type="term" value="P:mismatch repair"/>
    <property type="evidence" value="ECO:0007669"/>
    <property type="project" value="InterPro"/>
</dbReference>
<dbReference type="GO" id="GO:0032300">
    <property type="term" value="C:mismatch repair complex"/>
    <property type="evidence" value="ECO:0007669"/>
    <property type="project" value="InterPro"/>
</dbReference>
<dbReference type="PANTHER" id="PTHR10073:SF47">
    <property type="entry name" value="DNA MISMATCH REPAIR PROTEIN MLH3"/>
    <property type="match status" value="1"/>
</dbReference>
<keyword evidence="2" id="KW-1133">Transmembrane helix</keyword>
<reference evidence="3" key="1">
    <citation type="submission" date="2025-08" db="UniProtKB">
        <authorList>
            <consortium name="Ensembl"/>
        </authorList>
    </citation>
    <scope>IDENTIFICATION</scope>
</reference>
<sequence length="144" mass="16431">KMLHPSHTVDAVCTCIFSLQQCVEELILNSIDAGATCVAVKIDIEACKLQVIDNVGLRYNTSKCSSLEDLKNLRFYGTVTIRAIFPGRVLARICFGFVFLFSSLYIMDQSWRVRRWDLRSKRCNYAYILGVFDLKAVRLRPISV</sequence>
<evidence type="ECO:0000256" key="2">
    <source>
        <dbReference type="SAM" id="Phobius"/>
    </source>
</evidence>
<proteinExistence type="inferred from homology"/>
<keyword evidence="2" id="KW-0472">Membrane</keyword>